<dbReference type="PANTHER" id="PTHR11655">
    <property type="entry name" value="60S/50S RIBOSOMAL PROTEIN L6/L9"/>
    <property type="match status" value="1"/>
</dbReference>
<evidence type="ECO:0000256" key="3">
    <source>
        <dbReference type="ARBA" id="ARBA00022980"/>
    </source>
</evidence>
<keyword evidence="4 5" id="KW-0687">Ribonucleoprotein</keyword>
<evidence type="ECO:0000256" key="7">
    <source>
        <dbReference type="RuleBase" id="RU003870"/>
    </source>
</evidence>
<organism evidence="9">
    <name type="scientific">Desulfobacca acetoxidans</name>
    <dbReference type="NCBI Taxonomy" id="60893"/>
    <lineage>
        <taxon>Bacteria</taxon>
        <taxon>Pseudomonadati</taxon>
        <taxon>Thermodesulfobacteriota</taxon>
        <taxon>Desulfobaccia</taxon>
        <taxon>Desulfobaccales</taxon>
        <taxon>Desulfobaccaceae</taxon>
        <taxon>Desulfobacca</taxon>
    </lineage>
</organism>
<proteinExistence type="inferred from homology"/>
<dbReference type="Gene3D" id="3.90.930.12">
    <property type="entry name" value="Ribosomal protein L6, alpha-beta domain"/>
    <property type="match status" value="2"/>
</dbReference>
<gene>
    <name evidence="5" type="primary">rplF</name>
    <name evidence="9" type="ORF">ENW96_10780</name>
</gene>
<dbReference type="InterPro" id="IPR036789">
    <property type="entry name" value="Ribosomal_uL6-like_a/b-dom_sf"/>
</dbReference>
<keyword evidence="2 5" id="KW-0694">RNA-binding</keyword>
<feature type="domain" description="Large ribosomal subunit protein uL6 alpha-beta" evidence="8">
    <location>
        <begin position="90"/>
        <end position="165"/>
    </location>
</feature>
<dbReference type="NCBIfam" id="TIGR03654">
    <property type="entry name" value="L6_bact"/>
    <property type="match status" value="1"/>
</dbReference>
<evidence type="ECO:0000256" key="6">
    <source>
        <dbReference type="RuleBase" id="RU003869"/>
    </source>
</evidence>
<dbReference type="InterPro" id="IPR020040">
    <property type="entry name" value="Ribosomal_uL6_a/b-dom"/>
</dbReference>
<reference evidence="9" key="1">
    <citation type="journal article" date="2020" name="mSystems">
        <title>Genome- and Community-Level Interaction Insights into Carbon Utilization and Element Cycling Functions of Hydrothermarchaeota in Hydrothermal Sediment.</title>
        <authorList>
            <person name="Zhou Z."/>
            <person name="Liu Y."/>
            <person name="Xu W."/>
            <person name="Pan J."/>
            <person name="Luo Z.H."/>
            <person name="Li M."/>
        </authorList>
    </citation>
    <scope>NUCLEOTIDE SEQUENCE [LARGE SCALE GENOMIC DNA]</scope>
    <source>
        <strain evidence="9">SpSt-897</strain>
    </source>
</reference>
<evidence type="ECO:0000256" key="4">
    <source>
        <dbReference type="ARBA" id="ARBA00023274"/>
    </source>
</evidence>
<dbReference type="PIRSF" id="PIRSF002162">
    <property type="entry name" value="Ribosomal_L6"/>
    <property type="match status" value="1"/>
</dbReference>
<evidence type="ECO:0000256" key="2">
    <source>
        <dbReference type="ARBA" id="ARBA00022884"/>
    </source>
</evidence>
<dbReference type="AlphaFoldDB" id="A0A7C3ZBK5"/>
<comment type="caution">
    <text evidence="9">The sequence shown here is derived from an EMBL/GenBank/DDBJ whole genome shotgun (WGS) entry which is preliminary data.</text>
</comment>
<dbReference type="GO" id="GO:0022625">
    <property type="term" value="C:cytosolic large ribosomal subunit"/>
    <property type="evidence" value="ECO:0007669"/>
    <property type="project" value="UniProtKB-UniRule"/>
</dbReference>
<evidence type="ECO:0000256" key="5">
    <source>
        <dbReference type="HAMAP-Rule" id="MF_01365"/>
    </source>
</evidence>
<accession>A0A7C3ZBK5</accession>
<dbReference type="Pfam" id="PF00347">
    <property type="entry name" value="Ribosomal_L6"/>
    <property type="match status" value="2"/>
</dbReference>
<evidence type="ECO:0000259" key="8">
    <source>
        <dbReference type="Pfam" id="PF00347"/>
    </source>
</evidence>
<dbReference type="GO" id="GO:0002181">
    <property type="term" value="P:cytoplasmic translation"/>
    <property type="evidence" value="ECO:0007669"/>
    <property type="project" value="TreeGrafter"/>
</dbReference>
<dbReference type="GO" id="GO:0019843">
    <property type="term" value="F:rRNA binding"/>
    <property type="evidence" value="ECO:0007669"/>
    <property type="project" value="UniProtKB-UniRule"/>
</dbReference>
<sequence>MSRIGKKPIPVPPGVKIKLDNRLLTVTGGQGTLSRELPPRVRLEMDDKEIRVVPQDDSRLSKAYWGLARTLVANMVLGVSQGFNRVMEIVGTGYKVESKGDTLLFSLGYSNPVEFPLPKGIKAEVLDKGTRFELKGFDKEQLGQTAANIRAIRPPDVYKGKGVRYAGERLRKKMGKAGGR</sequence>
<dbReference type="EMBL" id="DTMF01000264">
    <property type="protein sequence ID" value="HGF34853.1"/>
    <property type="molecule type" value="Genomic_DNA"/>
</dbReference>
<comment type="similarity">
    <text evidence="5 6">Belongs to the universal ribosomal protein uL6 family.</text>
</comment>
<dbReference type="PROSITE" id="PS00525">
    <property type="entry name" value="RIBOSOMAL_L6_1"/>
    <property type="match status" value="1"/>
</dbReference>
<comment type="subunit">
    <text evidence="5">Part of the 50S ribosomal subunit.</text>
</comment>
<dbReference type="HAMAP" id="MF_01365_B">
    <property type="entry name" value="Ribosomal_uL6_B"/>
    <property type="match status" value="1"/>
</dbReference>
<protein>
    <recommendedName>
        <fullName evidence="5">Large ribosomal subunit protein uL6</fullName>
    </recommendedName>
</protein>
<dbReference type="GO" id="GO:0003735">
    <property type="term" value="F:structural constituent of ribosome"/>
    <property type="evidence" value="ECO:0007669"/>
    <property type="project" value="UniProtKB-UniRule"/>
</dbReference>
<keyword evidence="3 5" id="KW-0689">Ribosomal protein</keyword>
<dbReference type="SUPFAM" id="SSF56053">
    <property type="entry name" value="Ribosomal protein L6"/>
    <property type="match status" value="2"/>
</dbReference>
<keyword evidence="1 5" id="KW-0699">rRNA-binding</keyword>
<dbReference type="InterPro" id="IPR002358">
    <property type="entry name" value="Ribosomal_uL6_CS"/>
</dbReference>
<name>A0A7C3ZBK5_9BACT</name>
<feature type="domain" description="Large ribosomal subunit protein uL6 alpha-beta" evidence="8">
    <location>
        <begin position="11"/>
        <end position="82"/>
    </location>
</feature>
<dbReference type="PRINTS" id="PR00059">
    <property type="entry name" value="RIBOSOMALL6"/>
</dbReference>
<dbReference type="FunFam" id="3.90.930.12:FF:000002">
    <property type="entry name" value="50S ribosomal protein L6"/>
    <property type="match status" value="1"/>
</dbReference>
<comment type="function">
    <text evidence="5 7">This protein binds to the 23S rRNA, and is important in its secondary structure. It is located near the subunit interface in the base of the L7/L12 stalk, and near the tRNA binding site of the peptidyltransferase center.</text>
</comment>
<evidence type="ECO:0000256" key="1">
    <source>
        <dbReference type="ARBA" id="ARBA00022730"/>
    </source>
</evidence>
<dbReference type="InterPro" id="IPR019906">
    <property type="entry name" value="Ribosomal_uL6_bac-type"/>
</dbReference>
<evidence type="ECO:0000313" key="9">
    <source>
        <dbReference type="EMBL" id="HGF34853.1"/>
    </source>
</evidence>
<dbReference type="InterPro" id="IPR000702">
    <property type="entry name" value="Ribosomal_uL6-like"/>
</dbReference>
<dbReference type="PANTHER" id="PTHR11655:SF14">
    <property type="entry name" value="LARGE RIBOSOMAL SUBUNIT PROTEIN UL6M"/>
    <property type="match status" value="1"/>
</dbReference>